<dbReference type="SUPFAM" id="SSF51182">
    <property type="entry name" value="RmlC-like cupins"/>
    <property type="match status" value="1"/>
</dbReference>
<evidence type="ECO:0000313" key="3">
    <source>
        <dbReference type="Proteomes" id="UP000325723"/>
    </source>
</evidence>
<protein>
    <recommendedName>
        <fullName evidence="1">ChrR-like cupin domain-containing protein</fullName>
    </recommendedName>
</protein>
<gene>
    <name evidence="2" type="ORF">PS900_05980</name>
</gene>
<dbReference type="InterPro" id="IPR014710">
    <property type="entry name" value="RmlC-like_jellyroll"/>
</dbReference>
<evidence type="ECO:0000259" key="1">
    <source>
        <dbReference type="Pfam" id="PF12973"/>
    </source>
</evidence>
<comment type="caution">
    <text evidence="2">The sequence shown here is derived from an EMBL/GenBank/DDBJ whole genome shotgun (WGS) entry which is preliminary data.</text>
</comment>
<dbReference type="AlphaFoldDB" id="A0A8H2NXZ3"/>
<evidence type="ECO:0000313" key="2">
    <source>
        <dbReference type="EMBL" id="VVP58674.1"/>
    </source>
</evidence>
<dbReference type="RefSeq" id="WP_318190988.1">
    <property type="nucleotide sequence ID" value="NZ_CABVIE010000030.1"/>
</dbReference>
<name>A0A8H2NXZ3_PSEFL</name>
<dbReference type="InterPro" id="IPR011051">
    <property type="entry name" value="RmlC_Cupin_sf"/>
</dbReference>
<dbReference type="Gene3D" id="2.60.120.10">
    <property type="entry name" value="Jelly Rolls"/>
    <property type="match status" value="1"/>
</dbReference>
<feature type="domain" description="ChrR-like cupin" evidence="1">
    <location>
        <begin position="9"/>
        <end position="82"/>
    </location>
</feature>
<dbReference type="Pfam" id="PF12973">
    <property type="entry name" value="Cupin_7"/>
    <property type="match status" value="1"/>
</dbReference>
<dbReference type="Proteomes" id="UP000325723">
    <property type="component" value="Unassembled WGS sequence"/>
</dbReference>
<accession>A0A8H2NXZ3</accession>
<dbReference type="InterPro" id="IPR025979">
    <property type="entry name" value="ChrR-like_cupin_dom"/>
</dbReference>
<proteinExistence type="predicted"/>
<sequence>MLYEHVDTAVIDGESLPWIPFTPYAENVLLKYFKLDPIRGEWIVMMKSPIDMQLPKHHHTGTVMVYTIEGQWKYKEHDWIAGPGQHHDLVPPHVPKVRKTVQQDDERTLPLVDVMHANAVEFGKAVVECIGVVGVHLRPCRERLTDTCSGARVHYLPPPLLSLST</sequence>
<dbReference type="EMBL" id="CABVIE010000030">
    <property type="protein sequence ID" value="VVP58674.1"/>
    <property type="molecule type" value="Genomic_DNA"/>
</dbReference>
<organism evidence="2 3">
    <name type="scientific">Pseudomonas fluorescens</name>
    <dbReference type="NCBI Taxonomy" id="294"/>
    <lineage>
        <taxon>Bacteria</taxon>
        <taxon>Pseudomonadati</taxon>
        <taxon>Pseudomonadota</taxon>
        <taxon>Gammaproteobacteria</taxon>
        <taxon>Pseudomonadales</taxon>
        <taxon>Pseudomonadaceae</taxon>
        <taxon>Pseudomonas</taxon>
    </lineage>
</organism>
<reference evidence="2 3" key="1">
    <citation type="submission" date="2019-09" db="EMBL/GenBank/DDBJ databases">
        <authorList>
            <person name="Chandra G."/>
            <person name="Truman W A."/>
        </authorList>
    </citation>
    <scope>NUCLEOTIDE SEQUENCE [LARGE SCALE GENOMIC DNA]</scope>
    <source>
        <strain evidence="2">PS900</strain>
    </source>
</reference>